<dbReference type="Pfam" id="PF05991">
    <property type="entry name" value="NYN_YacP"/>
    <property type="match status" value="1"/>
</dbReference>
<proteinExistence type="predicted"/>
<gene>
    <name evidence="1" type="ORF">RVY80_03600</name>
</gene>
<reference evidence="1 2" key="1">
    <citation type="submission" date="2023-10" db="EMBL/GenBank/DDBJ databases">
        <title>Veillonella sp. nov., isolated from a pig farm feces dump.</title>
        <authorList>
            <person name="Chang Y.-H."/>
        </authorList>
    </citation>
    <scope>NUCLEOTIDE SEQUENCE [LARGE SCALE GENOMIC DNA]</scope>
    <source>
        <strain evidence="1 2">YH-vei2233</strain>
    </source>
</reference>
<protein>
    <submittedName>
        <fullName evidence="1">NYN domain-containing protein</fullName>
    </submittedName>
</protein>
<sequence length="178" mass="20730">MLKDILIIDGYNVIFAWPELKKLSRESLEHARLTLRDQLMNFCKYKEYEGILVFDGKYTATPASVEELAKGFFEVYTDDGETADSYIEREVFLRKGKYTNVYVVTSDGDEQNQILGSGGLRIPARELYNDIRLAKAEERKQYTHNHHRDHMRIRRNELGDLLDPTVAEKLEAIRRGNK</sequence>
<dbReference type="Proteomes" id="UP001272515">
    <property type="component" value="Unassembled WGS sequence"/>
</dbReference>
<dbReference type="PANTHER" id="PTHR34547:SF1">
    <property type="entry name" value="YACP-LIKE NYN DOMAIN PROTEIN"/>
    <property type="match status" value="1"/>
</dbReference>
<accession>A0ABU3Z7N4</accession>
<evidence type="ECO:0000313" key="2">
    <source>
        <dbReference type="Proteomes" id="UP001272515"/>
    </source>
</evidence>
<dbReference type="RefSeq" id="WP_317329700.1">
    <property type="nucleotide sequence ID" value="NZ_JAWJZA010000001.1"/>
</dbReference>
<keyword evidence="2" id="KW-1185">Reference proteome</keyword>
<dbReference type="CDD" id="cd10912">
    <property type="entry name" value="PIN_YacP-like"/>
    <property type="match status" value="1"/>
</dbReference>
<organism evidence="1 2">
    <name type="scientific">Veillonella absiana</name>
    <dbReference type="NCBI Taxonomy" id="3079305"/>
    <lineage>
        <taxon>Bacteria</taxon>
        <taxon>Bacillati</taxon>
        <taxon>Bacillota</taxon>
        <taxon>Negativicutes</taxon>
        <taxon>Veillonellales</taxon>
        <taxon>Veillonellaceae</taxon>
        <taxon>Veillonella</taxon>
    </lineage>
</organism>
<comment type="caution">
    <text evidence="1">The sequence shown here is derived from an EMBL/GenBank/DDBJ whole genome shotgun (WGS) entry which is preliminary data.</text>
</comment>
<dbReference type="EMBL" id="JAWJZB010000003">
    <property type="protein sequence ID" value="MDV5087933.1"/>
    <property type="molecule type" value="Genomic_DNA"/>
</dbReference>
<dbReference type="PANTHER" id="PTHR34547">
    <property type="entry name" value="YACP-LIKE NYN DOMAIN PROTEIN"/>
    <property type="match status" value="1"/>
</dbReference>
<name>A0ABU3Z7N4_9FIRM</name>
<evidence type="ECO:0000313" key="1">
    <source>
        <dbReference type="EMBL" id="MDV5087933.1"/>
    </source>
</evidence>
<dbReference type="InterPro" id="IPR010298">
    <property type="entry name" value="YacP-like"/>
</dbReference>